<evidence type="ECO:0000256" key="1">
    <source>
        <dbReference type="SAM" id="Phobius"/>
    </source>
</evidence>
<feature type="transmembrane region" description="Helical" evidence="1">
    <location>
        <begin position="359"/>
        <end position="388"/>
    </location>
</feature>
<dbReference type="Proteomes" id="UP000324800">
    <property type="component" value="Unassembled WGS sequence"/>
</dbReference>
<protein>
    <submittedName>
        <fullName evidence="2">Uncharacterized protein</fullName>
    </submittedName>
</protein>
<evidence type="ECO:0000313" key="2">
    <source>
        <dbReference type="EMBL" id="KAA6394549.1"/>
    </source>
</evidence>
<feature type="transmembrane region" description="Helical" evidence="1">
    <location>
        <begin position="143"/>
        <end position="169"/>
    </location>
</feature>
<keyword evidence="1" id="KW-1133">Transmembrane helix</keyword>
<gene>
    <name evidence="2" type="ORF">EZS28_009920</name>
</gene>
<keyword evidence="1" id="KW-0472">Membrane</keyword>
<keyword evidence="1" id="KW-0812">Transmembrane</keyword>
<name>A0A5J4WJQ4_9EUKA</name>
<dbReference type="EMBL" id="SNRW01001912">
    <property type="protein sequence ID" value="KAA6394549.1"/>
    <property type="molecule type" value="Genomic_DNA"/>
</dbReference>
<reference evidence="2 3" key="1">
    <citation type="submission" date="2019-03" db="EMBL/GenBank/DDBJ databases">
        <title>Single cell metagenomics reveals metabolic interactions within the superorganism composed of flagellate Streblomastix strix and complex community of Bacteroidetes bacteria on its surface.</title>
        <authorList>
            <person name="Treitli S.C."/>
            <person name="Kolisko M."/>
            <person name="Husnik F."/>
            <person name="Keeling P."/>
            <person name="Hampl V."/>
        </authorList>
    </citation>
    <scope>NUCLEOTIDE SEQUENCE [LARGE SCALE GENOMIC DNA]</scope>
    <source>
        <strain evidence="2">ST1C</strain>
    </source>
</reference>
<dbReference type="AlphaFoldDB" id="A0A5J4WJQ4"/>
<accession>A0A5J4WJQ4</accession>
<feature type="transmembrane region" description="Helical" evidence="1">
    <location>
        <begin position="91"/>
        <end position="114"/>
    </location>
</feature>
<organism evidence="2 3">
    <name type="scientific">Streblomastix strix</name>
    <dbReference type="NCBI Taxonomy" id="222440"/>
    <lineage>
        <taxon>Eukaryota</taxon>
        <taxon>Metamonada</taxon>
        <taxon>Preaxostyla</taxon>
        <taxon>Oxymonadida</taxon>
        <taxon>Streblomastigidae</taxon>
        <taxon>Streblomastix</taxon>
    </lineage>
</organism>
<sequence length="682" mass="76436">MIIVLFIAISLVSAAKQNNLEAFIGKLGEGWQKVYSVVPRLNITARIKGENKVSMRSATAPLIELITSGDVTGKMVSDTIAVFTASAIIPLAPSIILGLIAIFFGIIWCINQVFSPEKPTMSRMLCCTTCRDPQLKQCSNCIYIFYLILAVLMFIITIFAIMSLALVHLSVFKGFDQLNTTSIALEGVMNSFNRVQNVSQYFKNIVQDTNAAVEADYPFDNILAIVKNIKAAYDNIGFIAEEEGENIWEDIVNPGQDTTPNQLTNQFKDFLDKYQYVNLKNAIDDLKSKLNQNPDLSNHPQLPLISLIEQHQSKSVKAINEVNQKVQQFFGAIDRVYVQGTHQSFSHLRSLSGDYYTQYLIFGSALMIVCMVVFGLLAIVMIATAVAVKIIPKDGLICCFIFIHFVFGIIIALFGIVIAIITIPLMDLGIDFFGKNLNQAQKIGLGEDNIQLFSPLVEELFTLMDYNYIGVPEYILEKNNKTLSDNKFSPPSYRLFSFDELDQNAALKFYFRNSEDLTQLPSPFDPIFSKATDTLITILNNILDPNKYFIDSLNSSTTNAFFNQFENDKNAVQEAMDIMVSNITSELNSPNVRDQIQDLAFPFFTSISSCAASSWAFSIGILLIASVGECLLICGRYSWMHEKSAMELRAETERLEWRKKKYIIGDDGVKETIKSLAKDKDK</sequence>
<feature type="transmembrane region" description="Helical" evidence="1">
    <location>
        <begin position="615"/>
        <end position="639"/>
    </location>
</feature>
<comment type="caution">
    <text evidence="2">The sequence shown here is derived from an EMBL/GenBank/DDBJ whole genome shotgun (WGS) entry which is preliminary data.</text>
</comment>
<evidence type="ECO:0000313" key="3">
    <source>
        <dbReference type="Proteomes" id="UP000324800"/>
    </source>
</evidence>
<proteinExistence type="predicted"/>
<feature type="transmembrane region" description="Helical" evidence="1">
    <location>
        <begin position="395"/>
        <end position="421"/>
    </location>
</feature>